<proteinExistence type="predicted"/>
<evidence type="ECO:0000313" key="2">
    <source>
        <dbReference type="EMBL" id="CWT72615.1"/>
    </source>
</evidence>
<dbReference type="AlphaFoldDB" id="A0A0Y6RWZ8"/>
<evidence type="ECO:0000313" key="5">
    <source>
        <dbReference type="Proteomes" id="UP000092966"/>
    </source>
</evidence>
<dbReference type="Proteomes" id="UP000092966">
    <property type="component" value="Chromosome"/>
</dbReference>
<gene>
    <name evidence="3" type="ORF">CNQ34_09125</name>
    <name evidence="1" type="ORF">DE8555_0857</name>
    <name evidence="2" type="ORF">ERS514851_00271</name>
</gene>
<dbReference type="EMBL" id="NTLY01000002">
    <property type="protein sequence ID" value="PBJ87990.1"/>
    <property type="molecule type" value="Genomic_DNA"/>
</dbReference>
<evidence type="ECO:0000313" key="3">
    <source>
        <dbReference type="EMBL" id="PBJ87990.1"/>
    </source>
</evidence>
<reference evidence="2 4" key="2">
    <citation type="submission" date="2016-02" db="EMBL/GenBank/DDBJ databases">
        <authorList>
            <consortium name="Pathogen Informatics"/>
        </authorList>
    </citation>
    <scope>NUCLEOTIDE SEQUENCE [LARGE SCALE GENOMIC DNA]</scope>
    <source>
        <strain evidence="2 4">2842STDY5881531</strain>
    </source>
</reference>
<evidence type="ECO:0000313" key="1">
    <source>
        <dbReference type="EMBL" id="ANW91418.1"/>
    </source>
</evidence>
<organism evidence="2 4">
    <name type="scientific">Neisseria meningitidis</name>
    <dbReference type="NCBI Taxonomy" id="487"/>
    <lineage>
        <taxon>Bacteria</taxon>
        <taxon>Pseudomonadati</taxon>
        <taxon>Pseudomonadota</taxon>
        <taxon>Betaproteobacteria</taxon>
        <taxon>Neisseriales</taxon>
        <taxon>Neisseriaceae</taxon>
        <taxon>Neisseria</taxon>
    </lineage>
</organism>
<evidence type="ECO:0000313" key="4">
    <source>
        <dbReference type="Proteomes" id="UP000069876"/>
    </source>
</evidence>
<name>A0A0Y6RWZ8_NEIME</name>
<protein>
    <submittedName>
        <fullName evidence="2">Phage associated protein</fullName>
    </submittedName>
</protein>
<reference evidence="3" key="4">
    <citation type="submission" date="2017-09" db="EMBL/GenBank/DDBJ databases">
        <authorList>
            <person name="Kretz C."/>
            <person name="Retchless A."/>
            <person name="Wang X."/>
        </authorList>
    </citation>
    <scope>NUCLEOTIDE SEQUENCE</scope>
    <source>
        <strain evidence="3">M26503</strain>
    </source>
</reference>
<reference evidence="1 5" key="1">
    <citation type="submission" date="2015-07" db="EMBL/GenBank/DDBJ databases">
        <title>Comparative genome sequencing reveals within-host evolution of Neisseria meningitidis during.</title>
        <authorList>
            <person name="Klughammer J."/>
            <person name="Dittrich M."/>
            <person name="Mueller T."/>
            <person name="Blom J."/>
            <person name="Goesmann A."/>
            <person name="Vogel U."/>
            <person name="Frosch M."/>
            <person name="Bock C."/>
            <person name="Schoen C."/>
        </authorList>
    </citation>
    <scope>NUCLEOTIDE SEQUENCE [LARGE SCALE GENOMIC DNA]</scope>
    <source>
        <strain evidence="1 5">DE8555</strain>
    </source>
</reference>
<sequence length="148" mass="16735">MDQAKRTAYVKIINALFDGAVKVQPSQITETVVDMVDKMFDEIATCHERIRPMAVLADGIAGSIVKLAPNEIPLIFGNSSFGSYLKSKTRDEVFKVLKQSKVNNAGKVLEAFYESWLKYTAKDRRLKVCIVTAQSRWRSRFEMELLGI</sequence>
<dbReference type="Proteomes" id="UP000069876">
    <property type="component" value="Unassembled WGS sequence"/>
</dbReference>
<dbReference type="RefSeq" id="WP_002220718.1">
    <property type="nucleotide sequence ID" value="NZ_CP009418.1"/>
</dbReference>
<dbReference type="Proteomes" id="UP000217930">
    <property type="component" value="Unassembled WGS sequence"/>
</dbReference>
<dbReference type="EMBL" id="FFEF01000001">
    <property type="protein sequence ID" value="CWT72615.1"/>
    <property type="molecule type" value="Genomic_DNA"/>
</dbReference>
<reference evidence="3 6" key="3">
    <citation type="journal article" date="2017" name="Clin. Infect. Dis.">
        <title>Increased Risk for Meningococcal Disease among Men who have Sex with Men in the United States, 2012-2015.</title>
        <authorList>
            <person name="Folaranmi T.A."/>
            <person name="Kretz C.B."/>
            <person name="Kamiya H."/>
            <person name="MacNeil J.R."/>
            <person name="Whaley M.J."/>
            <person name="Blain A."/>
            <person name="Antwi M."/>
            <person name="Dorsinville M."/>
            <person name="Pacilli M."/>
            <person name="Smith S."/>
            <person name="Civen R."/>
            <person name="Ngo V."/>
            <person name="Winter K."/>
            <person name="Harriman K."/>
            <person name="Wang X."/>
            <person name="Bowen V.B."/>
            <person name="Patel M."/>
            <person name="Martin S."/>
            <person name="Misegades L."/>
            <person name="Meyer S.A."/>
        </authorList>
    </citation>
    <scope>NUCLEOTIDE SEQUENCE [LARGE SCALE GENOMIC DNA]</scope>
    <source>
        <strain evidence="3 6">M26503</strain>
    </source>
</reference>
<dbReference type="EMBL" id="CP012393">
    <property type="protein sequence ID" value="ANW91418.1"/>
    <property type="molecule type" value="Genomic_DNA"/>
</dbReference>
<accession>A0A0Y6RWZ8</accession>
<evidence type="ECO:0000313" key="6">
    <source>
        <dbReference type="Proteomes" id="UP000217930"/>
    </source>
</evidence>